<evidence type="ECO:0000313" key="3">
    <source>
        <dbReference type="EMBL" id="KAJ1984978.1"/>
    </source>
</evidence>
<accession>A0A9W8B5J1</accession>
<feature type="region of interest" description="Disordered" evidence="1">
    <location>
        <begin position="180"/>
        <end position="220"/>
    </location>
</feature>
<evidence type="ECO:0000256" key="1">
    <source>
        <dbReference type="SAM" id="MobiDB-lite"/>
    </source>
</evidence>
<protein>
    <submittedName>
        <fullName evidence="3">Uncharacterized protein</fullName>
    </submittedName>
</protein>
<name>A0A9W8B5J1_9FUNG</name>
<feature type="transmembrane region" description="Helical" evidence="2">
    <location>
        <begin position="81"/>
        <end position="101"/>
    </location>
</feature>
<proteinExistence type="predicted"/>
<keyword evidence="2" id="KW-0812">Transmembrane</keyword>
<dbReference type="EMBL" id="JANBQB010000007">
    <property type="protein sequence ID" value="KAJ1984978.1"/>
    <property type="molecule type" value="Genomic_DNA"/>
</dbReference>
<feature type="compositionally biased region" description="Low complexity" evidence="1">
    <location>
        <begin position="180"/>
        <end position="197"/>
    </location>
</feature>
<keyword evidence="2" id="KW-0472">Membrane</keyword>
<dbReference type="Proteomes" id="UP001151582">
    <property type="component" value="Unassembled WGS sequence"/>
</dbReference>
<organism evidence="3 4">
    <name type="scientific">Dimargaris verticillata</name>
    <dbReference type="NCBI Taxonomy" id="2761393"/>
    <lineage>
        <taxon>Eukaryota</taxon>
        <taxon>Fungi</taxon>
        <taxon>Fungi incertae sedis</taxon>
        <taxon>Zoopagomycota</taxon>
        <taxon>Kickxellomycotina</taxon>
        <taxon>Dimargaritomycetes</taxon>
        <taxon>Dimargaritales</taxon>
        <taxon>Dimargaritaceae</taxon>
        <taxon>Dimargaris</taxon>
    </lineage>
</organism>
<sequence>MGLLATSLVQADTVLTPDQLSVPRRSYATLLETHIHTYVTVVTRTLAEPSRPTASLTSPPALLPVWLDSGWVWLPKVMGQLLYWLCTLVWAGCYGVGYWAVTTLVWTPLVWIIDILLSYGPLLAFVTCTALAGIVLGGMVAWCSARIAPVHPPAPLSFPLPHADKDTKAEPAFVNDARSMASSTTATSPPATPPRAAKYAHTSSPPPIAQGSPTAVPLSGLKRRIVTKHYHSARNHSLPSDSA</sequence>
<reference evidence="3" key="1">
    <citation type="submission" date="2022-07" db="EMBL/GenBank/DDBJ databases">
        <title>Phylogenomic reconstructions and comparative analyses of Kickxellomycotina fungi.</title>
        <authorList>
            <person name="Reynolds N.K."/>
            <person name="Stajich J.E."/>
            <person name="Barry K."/>
            <person name="Grigoriev I.V."/>
            <person name="Crous P."/>
            <person name="Smith M.E."/>
        </authorList>
    </citation>
    <scope>NUCLEOTIDE SEQUENCE</scope>
    <source>
        <strain evidence="3">RSA 567</strain>
    </source>
</reference>
<keyword evidence="2" id="KW-1133">Transmembrane helix</keyword>
<evidence type="ECO:0000313" key="4">
    <source>
        <dbReference type="Proteomes" id="UP001151582"/>
    </source>
</evidence>
<keyword evidence="4" id="KW-1185">Reference proteome</keyword>
<feature type="transmembrane region" description="Helical" evidence="2">
    <location>
        <begin position="121"/>
        <end position="143"/>
    </location>
</feature>
<evidence type="ECO:0000256" key="2">
    <source>
        <dbReference type="SAM" id="Phobius"/>
    </source>
</evidence>
<comment type="caution">
    <text evidence="3">The sequence shown here is derived from an EMBL/GenBank/DDBJ whole genome shotgun (WGS) entry which is preliminary data.</text>
</comment>
<dbReference type="AlphaFoldDB" id="A0A9W8B5J1"/>
<gene>
    <name evidence="3" type="ORF">H4R34_000322</name>
</gene>